<accession>A0A9W4WYG8</accession>
<dbReference type="EMBL" id="CAMKVN010002580">
    <property type="protein sequence ID" value="CAI2181708.1"/>
    <property type="molecule type" value="Genomic_DNA"/>
</dbReference>
<dbReference type="Gene3D" id="1.10.30.10">
    <property type="entry name" value="High mobility group box domain"/>
    <property type="match status" value="1"/>
</dbReference>
<organism evidence="1 2">
    <name type="scientific">Funneliformis geosporum</name>
    <dbReference type="NCBI Taxonomy" id="1117311"/>
    <lineage>
        <taxon>Eukaryota</taxon>
        <taxon>Fungi</taxon>
        <taxon>Fungi incertae sedis</taxon>
        <taxon>Mucoromycota</taxon>
        <taxon>Glomeromycotina</taxon>
        <taxon>Glomeromycetes</taxon>
        <taxon>Glomerales</taxon>
        <taxon>Glomeraceae</taxon>
        <taxon>Funneliformis</taxon>
    </lineage>
</organism>
<comment type="caution">
    <text evidence="1">The sequence shown here is derived from an EMBL/GenBank/DDBJ whole genome shotgun (WGS) entry which is preliminary data.</text>
</comment>
<reference evidence="1" key="1">
    <citation type="submission" date="2022-08" db="EMBL/GenBank/DDBJ databases">
        <authorList>
            <person name="Kallberg Y."/>
            <person name="Tangrot J."/>
            <person name="Rosling A."/>
        </authorList>
    </citation>
    <scope>NUCLEOTIDE SEQUENCE</scope>
    <source>
        <strain evidence="1">Wild A</strain>
    </source>
</reference>
<evidence type="ECO:0000313" key="1">
    <source>
        <dbReference type="EMBL" id="CAI2181708.1"/>
    </source>
</evidence>
<dbReference type="SUPFAM" id="SSF47095">
    <property type="entry name" value="HMG-box"/>
    <property type="match status" value="1"/>
</dbReference>
<name>A0A9W4WYG8_9GLOM</name>
<sequence>MAYHFFEPENPKMNNSPRRRKPNMFIIYRKEMMKFKPSNIKMTEYSKLVSEWWKNHSIDEKWKLQRQYQIDRDQESQHTSNEIAEEGTDSNIINSIYFAYYLL</sequence>
<dbReference type="AlphaFoldDB" id="A0A9W4WYG8"/>
<dbReference type="Proteomes" id="UP001153678">
    <property type="component" value="Unassembled WGS sequence"/>
</dbReference>
<keyword evidence="2" id="KW-1185">Reference proteome</keyword>
<evidence type="ECO:0000313" key="2">
    <source>
        <dbReference type="Proteomes" id="UP001153678"/>
    </source>
</evidence>
<proteinExistence type="predicted"/>
<dbReference type="InterPro" id="IPR036910">
    <property type="entry name" value="HMG_box_dom_sf"/>
</dbReference>
<protein>
    <submittedName>
        <fullName evidence="1">6902_t:CDS:1</fullName>
    </submittedName>
</protein>
<dbReference type="OrthoDB" id="2377648at2759"/>
<gene>
    <name evidence="1" type="ORF">FWILDA_LOCUS10221</name>
</gene>